<organism evidence="5 6">
    <name type="scientific">Aureobasidium melanogenum</name>
    <name type="common">Aureobasidium pullulans var. melanogenum</name>
    <dbReference type="NCBI Taxonomy" id="46634"/>
    <lineage>
        <taxon>Eukaryota</taxon>
        <taxon>Fungi</taxon>
        <taxon>Dikarya</taxon>
        <taxon>Ascomycota</taxon>
        <taxon>Pezizomycotina</taxon>
        <taxon>Dothideomycetes</taxon>
        <taxon>Dothideomycetidae</taxon>
        <taxon>Dothideales</taxon>
        <taxon>Saccotheciaceae</taxon>
        <taxon>Aureobasidium</taxon>
    </lineage>
</organism>
<dbReference type="GO" id="GO:0004364">
    <property type="term" value="F:glutathione transferase activity"/>
    <property type="evidence" value="ECO:0007669"/>
    <property type="project" value="UniProtKB-EC"/>
</dbReference>
<evidence type="ECO:0000256" key="2">
    <source>
        <dbReference type="ARBA" id="ARBA00022679"/>
    </source>
</evidence>
<sequence>MFKISIPSEKYLVAKYAPPKSTLGLPKTSEDLALFEQAASVEYSYFEPSIFKLAYEKLFKKMMGHGEPDAVAVKSLETSFAETLDYYEGVLQKQEYLNGNEVSLVDLFHVPWLEFLPRLDMEGEVQSRSNVRRWWERLQQRASWQKILSDFVL</sequence>
<dbReference type="PANTHER" id="PTHR43900">
    <property type="entry name" value="GLUTATHIONE S-TRANSFERASE RHO"/>
    <property type="match status" value="1"/>
</dbReference>
<dbReference type="AlphaFoldDB" id="A0A9P8GM96"/>
<reference evidence="5" key="1">
    <citation type="journal article" date="2021" name="J Fungi (Basel)">
        <title>Virulence traits and population genomics of the black yeast Aureobasidium melanogenum.</title>
        <authorList>
            <person name="Cernosa A."/>
            <person name="Sun X."/>
            <person name="Gostincar C."/>
            <person name="Fang C."/>
            <person name="Gunde-Cimerman N."/>
            <person name="Song Z."/>
        </authorList>
    </citation>
    <scope>NUCLEOTIDE SEQUENCE</scope>
    <source>
        <strain evidence="5">EXF-8016</strain>
    </source>
</reference>
<dbReference type="PROSITE" id="PS50405">
    <property type="entry name" value="GST_CTER"/>
    <property type="match status" value="1"/>
</dbReference>
<name>A0A9P8GM96_AURME</name>
<evidence type="ECO:0000313" key="6">
    <source>
        <dbReference type="Proteomes" id="UP000767238"/>
    </source>
</evidence>
<dbReference type="InterPro" id="IPR036282">
    <property type="entry name" value="Glutathione-S-Trfase_C_sf"/>
</dbReference>
<dbReference type="InterPro" id="IPR010987">
    <property type="entry name" value="Glutathione-S-Trfase_C-like"/>
</dbReference>
<dbReference type="Gene3D" id="1.20.1050.10">
    <property type="match status" value="1"/>
</dbReference>
<dbReference type="EC" id="2.5.1.18" evidence="1"/>
<comment type="caution">
    <text evidence="5">The sequence shown here is derived from an EMBL/GenBank/DDBJ whole genome shotgun (WGS) entry which is preliminary data.</text>
</comment>
<dbReference type="EMBL" id="JAHFYH010000013">
    <property type="protein sequence ID" value="KAH0226144.1"/>
    <property type="molecule type" value="Genomic_DNA"/>
</dbReference>
<dbReference type="GO" id="GO:0006749">
    <property type="term" value="P:glutathione metabolic process"/>
    <property type="evidence" value="ECO:0007669"/>
    <property type="project" value="TreeGrafter"/>
</dbReference>
<dbReference type="Pfam" id="PF00043">
    <property type="entry name" value="GST_C"/>
    <property type="match status" value="1"/>
</dbReference>
<evidence type="ECO:0000259" key="4">
    <source>
        <dbReference type="PROSITE" id="PS50405"/>
    </source>
</evidence>
<dbReference type="InterPro" id="IPR004046">
    <property type="entry name" value="GST_C"/>
</dbReference>
<evidence type="ECO:0000256" key="1">
    <source>
        <dbReference type="ARBA" id="ARBA00012452"/>
    </source>
</evidence>
<dbReference type="SUPFAM" id="SSF47616">
    <property type="entry name" value="GST C-terminal domain-like"/>
    <property type="match status" value="1"/>
</dbReference>
<proteinExistence type="predicted"/>
<dbReference type="GO" id="GO:0005737">
    <property type="term" value="C:cytoplasm"/>
    <property type="evidence" value="ECO:0007669"/>
    <property type="project" value="TreeGrafter"/>
</dbReference>
<dbReference type="GO" id="GO:0043295">
    <property type="term" value="F:glutathione binding"/>
    <property type="evidence" value="ECO:0007669"/>
    <property type="project" value="TreeGrafter"/>
</dbReference>
<evidence type="ECO:0000313" key="5">
    <source>
        <dbReference type="EMBL" id="KAH0226144.1"/>
    </source>
</evidence>
<comment type="catalytic activity">
    <reaction evidence="3">
        <text>RX + glutathione = an S-substituted glutathione + a halide anion + H(+)</text>
        <dbReference type="Rhea" id="RHEA:16437"/>
        <dbReference type="ChEBI" id="CHEBI:15378"/>
        <dbReference type="ChEBI" id="CHEBI:16042"/>
        <dbReference type="ChEBI" id="CHEBI:17792"/>
        <dbReference type="ChEBI" id="CHEBI:57925"/>
        <dbReference type="ChEBI" id="CHEBI:90779"/>
        <dbReference type="EC" id="2.5.1.18"/>
    </reaction>
</comment>
<reference evidence="5" key="2">
    <citation type="submission" date="2021-08" db="EMBL/GenBank/DDBJ databases">
        <authorList>
            <person name="Gostincar C."/>
            <person name="Sun X."/>
            <person name="Song Z."/>
            <person name="Gunde-Cimerman N."/>
        </authorList>
    </citation>
    <scope>NUCLEOTIDE SEQUENCE</scope>
    <source>
        <strain evidence="5">EXF-8016</strain>
    </source>
</reference>
<dbReference type="OrthoDB" id="249703at2759"/>
<feature type="domain" description="GST C-terminal" evidence="4">
    <location>
        <begin position="28"/>
        <end position="153"/>
    </location>
</feature>
<accession>A0A9P8GM96</accession>
<dbReference type="PANTHER" id="PTHR43900:SF3">
    <property type="entry name" value="GLUTATHIONE S-TRANSFERASE RHO"/>
    <property type="match status" value="1"/>
</dbReference>
<protein>
    <recommendedName>
        <fullName evidence="1">glutathione transferase</fullName>
        <ecNumber evidence="1">2.5.1.18</ecNumber>
    </recommendedName>
</protein>
<gene>
    <name evidence="5" type="ORF">KCV03_g2750</name>
</gene>
<keyword evidence="2" id="KW-0808">Transferase</keyword>
<evidence type="ECO:0000256" key="3">
    <source>
        <dbReference type="ARBA" id="ARBA00047960"/>
    </source>
</evidence>
<dbReference type="Proteomes" id="UP000767238">
    <property type="component" value="Unassembled WGS sequence"/>
</dbReference>
<feature type="non-terminal residue" evidence="5">
    <location>
        <position position="1"/>
    </location>
</feature>